<dbReference type="GO" id="GO:0045892">
    <property type="term" value="P:negative regulation of DNA-templated transcription"/>
    <property type="evidence" value="ECO:0007669"/>
    <property type="project" value="TreeGrafter"/>
</dbReference>
<dbReference type="RefSeq" id="WP_368498804.1">
    <property type="nucleotide sequence ID" value="NZ_CP162511.1"/>
</dbReference>
<dbReference type="PROSITE" id="PS51078">
    <property type="entry name" value="ICLR_ED"/>
    <property type="match status" value="1"/>
</dbReference>
<dbReference type="EMBL" id="CP162511">
    <property type="protein sequence ID" value="XDI06421.1"/>
    <property type="molecule type" value="Genomic_DNA"/>
</dbReference>
<dbReference type="PANTHER" id="PTHR30136:SF8">
    <property type="entry name" value="TRANSCRIPTIONAL REGULATORY PROTEIN"/>
    <property type="match status" value="1"/>
</dbReference>
<dbReference type="Pfam" id="PF01614">
    <property type="entry name" value="IclR_C"/>
    <property type="match status" value="1"/>
</dbReference>
<evidence type="ECO:0000259" key="5">
    <source>
        <dbReference type="PROSITE" id="PS51078"/>
    </source>
</evidence>
<evidence type="ECO:0000256" key="2">
    <source>
        <dbReference type="ARBA" id="ARBA00023125"/>
    </source>
</evidence>
<dbReference type="InterPro" id="IPR014757">
    <property type="entry name" value="Tscrpt_reg_IclR_C"/>
</dbReference>
<proteinExistence type="predicted"/>
<evidence type="ECO:0000256" key="1">
    <source>
        <dbReference type="ARBA" id="ARBA00023015"/>
    </source>
</evidence>
<organism evidence="6">
    <name type="scientific">Herbiconiux sp. A18JL235</name>
    <dbReference type="NCBI Taxonomy" id="3152363"/>
    <lineage>
        <taxon>Bacteria</taxon>
        <taxon>Bacillati</taxon>
        <taxon>Actinomycetota</taxon>
        <taxon>Actinomycetes</taxon>
        <taxon>Micrococcales</taxon>
        <taxon>Microbacteriaceae</taxon>
        <taxon>Herbiconiux</taxon>
    </lineage>
</organism>
<feature type="domain" description="HTH iclR-type" evidence="4">
    <location>
        <begin position="25"/>
        <end position="82"/>
    </location>
</feature>
<protein>
    <submittedName>
        <fullName evidence="6">IclR family transcriptional regulator</fullName>
    </submittedName>
</protein>
<keyword evidence="2" id="KW-0238">DNA-binding</keyword>
<dbReference type="SUPFAM" id="SSF46785">
    <property type="entry name" value="Winged helix' DNA-binding domain"/>
    <property type="match status" value="1"/>
</dbReference>
<dbReference type="InterPro" id="IPR029016">
    <property type="entry name" value="GAF-like_dom_sf"/>
</dbReference>
<name>A0AB39BJ55_9MICO</name>
<dbReference type="InterPro" id="IPR050707">
    <property type="entry name" value="HTH_MetabolicPath_Reg"/>
</dbReference>
<dbReference type="Gene3D" id="3.30.450.40">
    <property type="match status" value="1"/>
</dbReference>
<keyword evidence="1" id="KW-0805">Transcription regulation</keyword>
<dbReference type="SUPFAM" id="SSF55781">
    <property type="entry name" value="GAF domain-like"/>
    <property type="match status" value="1"/>
</dbReference>
<evidence type="ECO:0000256" key="3">
    <source>
        <dbReference type="ARBA" id="ARBA00023163"/>
    </source>
</evidence>
<accession>A0AB39BJ55</accession>
<sequence length="258" mass="27269">MNGTTDQAHEPEPVVSIHDVDRGGIQSIERAAMVLALFDQNTRVLSPALVSERLGLNRTTAHRYLASLQVSGFLSSSYGPGPLVDQLSGLVSGRQQILSLAPTMLRELSDRTGLTAVVSFLGRSGAVVGHVEEAGAGTIVLTVRVGTVLETKAAQSRALLAFQSDPAVVARMHAGLDADEARRENAELAKVRRDRLAWADLGRVGLSSVAVPVFGRHEVQAAMAVLGTTTMLPSSGESEERVAMLREAAEQLSAQVNG</sequence>
<keyword evidence="3" id="KW-0804">Transcription</keyword>
<gene>
    <name evidence="6" type="ORF">ABFY20_04810</name>
</gene>
<dbReference type="GO" id="GO:0003677">
    <property type="term" value="F:DNA binding"/>
    <property type="evidence" value="ECO:0007669"/>
    <property type="project" value="UniProtKB-KW"/>
</dbReference>
<dbReference type="GO" id="GO:0003700">
    <property type="term" value="F:DNA-binding transcription factor activity"/>
    <property type="evidence" value="ECO:0007669"/>
    <property type="project" value="TreeGrafter"/>
</dbReference>
<feature type="domain" description="IclR-ED" evidence="5">
    <location>
        <begin position="83"/>
        <end position="258"/>
    </location>
</feature>
<dbReference type="AlphaFoldDB" id="A0AB39BJ55"/>
<dbReference type="PANTHER" id="PTHR30136">
    <property type="entry name" value="HELIX-TURN-HELIX TRANSCRIPTIONAL REGULATOR, ICLR FAMILY"/>
    <property type="match status" value="1"/>
</dbReference>
<evidence type="ECO:0000313" key="6">
    <source>
        <dbReference type="EMBL" id="XDI06421.1"/>
    </source>
</evidence>
<dbReference type="InterPro" id="IPR036390">
    <property type="entry name" value="WH_DNA-bd_sf"/>
</dbReference>
<dbReference type="Pfam" id="PF09339">
    <property type="entry name" value="HTH_IclR"/>
    <property type="match status" value="1"/>
</dbReference>
<dbReference type="Gene3D" id="1.10.10.10">
    <property type="entry name" value="Winged helix-like DNA-binding domain superfamily/Winged helix DNA-binding domain"/>
    <property type="match status" value="1"/>
</dbReference>
<dbReference type="PROSITE" id="PS51077">
    <property type="entry name" value="HTH_ICLR"/>
    <property type="match status" value="1"/>
</dbReference>
<dbReference type="SMART" id="SM00346">
    <property type="entry name" value="HTH_ICLR"/>
    <property type="match status" value="1"/>
</dbReference>
<evidence type="ECO:0000259" key="4">
    <source>
        <dbReference type="PROSITE" id="PS51077"/>
    </source>
</evidence>
<dbReference type="InterPro" id="IPR036388">
    <property type="entry name" value="WH-like_DNA-bd_sf"/>
</dbReference>
<dbReference type="InterPro" id="IPR005471">
    <property type="entry name" value="Tscrpt_reg_IclR_N"/>
</dbReference>
<reference evidence="6" key="1">
    <citation type="submission" date="2024-05" db="EMBL/GenBank/DDBJ databases">
        <title>Herbiconiux sp. A18JL235.</title>
        <authorList>
            <person name="Zhang G."/>
        </authorList>
    </citation>
    <scope>NUCLEOTIDE SEQUENCE</scope>
    <source>
        <strain evidence="6">A18JL235</strain>
    </source>
</reference>